<proteinExistence type="inferred from homology"/>
<evidence type="ECO:0000313" key="5">
    <source>
        <dbReference type="EMBL" id="TVY45484.1"/>
    </source>
</evidence>
<name>A0A8H8S2V9_9HELO</name>
<keyword evidence="6" id="KW-1185">Reference proteome</keyword>
<keyword evidence="3" id="KW-0560">Oxidoreductase</keyword>
<reference evidence="5 6" key="1">
    <citation type="submission" date="2018-05" db="EMBL/GenBank/DDBJ databases">
        <title>Genome sequencing and assembly of the regulated plant pathogen Lachnellula willkommii and related sister species for the development of diagnostic species identification markers.</title>
        <authorList>
            <person name="Giroux E."/>
            <person name="Bilodeau G."/>
        </authorList>
    </citation>
    <scope>NUCLEOTIDE SEQUENCE [LARGE SCALE GENOMIC DNA]</scope>
    <source>
        <strain evidence="5 6">CBS 160.35</strain>
    </source>
</reference>
<evidence type="ECO:0000256" key="1">
    <source>
        <dbReference type="ARBA" id="ARBA00009986"/>
    </source>
</evidence>
<comment type="similarity">
    <text evidence="1">Belongs to the aldehyde dehydrogenase family.</text>
</comment>
<dbReference type="Pfam" id="PF00171">
    <property type="entry name" value="Aldedh"/>
    <property type="match status" value="1"/>
</dbReference>
<dbReference type="PANTHER" id="PTHR43353:SF6">
    <property type="entry name" value="CYTOPLASMIC ALDEHYDE DEHYDROGENASE (EUROFUNG)"/>
    <property type="match status" value="1"/>
</dbReference>
<evidence type="ECO:0000256" key="3">
    <source>
        <dbReference type="ARBA" id="ARBA00023002"/>
    </source>
</evidence>
<organism evidence="5 6">
    <name type="scientific">Lachnellula occidentalis</name>
    <dbReference type="NCBI Taxonomy" id="215460"/>
    <lineage>
        <taxon>Eukaryota</taxon>
        <taxon>Fungi</taxon>
        <taxon>Dikarya</taxon>
        <taxon>Ascomycota</taxon>
        <taxon>Pezizomycotina</taxon>
        <taxon>Leotiomycetes</taxon>
        <taxon>Helotiales</taxon>
        <taxon>Lachnaceae</taxon>
        <taxon>Lachnellula</taxon>
    </lineage>
</organism>
<dbReference type="Gene3D" id="3.40.605.10">
    <property type="entry name" value="Aldehyde Dehydrogenase, Chain A, domain 1"/>
    <property type="match status" value="1"/>
</dbReference>
<evidence type="ECO:0000256" key="2">
    <source>
        <dbReference type="ARBA" id="ARBA00022857"/>
    </source>
</evidence>
<keyword evidence="2" id="KW-0521">NADP</keyword>
<dbReference type="AlphaFoldDB" id="A0A8H8S2V9"/>
<comment type="caution">
    <text evidence="5">The sequence shown here is derived from an EMBL/GenBank/DDBJ whole genome shotgun (WGS) entry which is preliminary data.</text>
</comment>
<protein>
    <submittedName>
        <fullName evidence="5">Vanillin dehydrogenase</fullName>
    </submittedName>
</protein>
<accession>A0A8H8S2V9</accession>
<evidence type="ECO:0000259" key="4">
    <source>
        <dbReference type="Pfam" id="PF00171"/>
    </source>
</evidence>
<dbReference type="InterPro" id="IPR016162">
    <property type="entry name" value="Ald_DH_N"/>
</dbReference>
<dbReference type="GO" id="GO:0009450">
    <property type="term" value="P:gamma-aminobutyric acid catabolic process"/>
    <property type="evidence" value="ECO:0007669"/>
    <property type="project" value="TreeGrafter"/>
</dbReference>
<dbReference type="InterPro" id="IPR050740">
    <property type="entry name" value="Aldehyde_DH_Superfamily"/>
</dbReference>
<dbReference type="GO" id="GO:0004777">
    <property type="term" value="F:succinate-semialdehyde dehydrogenase (NAD+) activity"/>
    <property type="evidence" value="ECO:0007669"/>
    <property type="project" value="TreeGrafter"/>
</dbReference>
<evidence type="ECO:0000313" key="6">
    <source>
        <dbReference type="Proteomes" id="UP000443090"/>
    </source>
</evidence>
<dbReference type="OrthoDB" id="310895at2759"/>
<gene>
    <name evidence="5" type="primary">vdh_1</name>
    <name evidence="5" type="ORF">LOCC1_G003591</name>
</gene>
<dbReference type="InterPro" id="IPR016161">
    <property type="entry name" value="Ald_DH/histidinol_DH"/>
</dbReference>
<dbReference type="PANTHER" id="PTHR43353">
    <property type="entry name" value="SUCCINATE-SEMIALDEHYDE DEHYDROGENASE, MITOCHONDRIAL"/>
    <property type="match status" value="1"/>
</dbReference>
<dbReference type="FunFam" id="3.40.605.10:FF:000012">
    <property type="entry name" value="NAD-dependent succinate-semialdehyde dehydrogenase"/>
    <property type="match status" value="1"/>
</dbReference>
<dbReference type="CDD" id="cd07105">
    <property type="entry name" value="ALDH_SaliADH"/>
    <property type="match status" value="1"/>
</dbReference>
<dbReference type="Proteomes" id="UP000443090">
    <property type="component" value="Unassembled WGS sequence"/>
</dbReference>
<dbReference type="EMBL" id="QGMI01000191">
    <property type="protein sequence ID" value="TVY45484.1"/>
    <property type="molecule type" value="Genomic_DNA"/>
</dbReference>
<dbReference type="InterPro" id="IPR016163">
    <property type="entry name" value="Ald_DH_C"/>
</dbReference>
<dbReference type="SUPFAM" id="SSF53720">
    <property type="entry name" value="ALDH-like"/>
    <property type="match status" value="1"/>
</dbReference>
<sequence length="477" mass="51048">MGYTVPLIINGHEVQTSTTFDVHDPSTGNILWQSSTATVQEAIEACDAAQAAFPTWSSRKAGERRDILIKAAEIFEKRTAEFSTYMRSETGALEDWADNGTVPAAWEMIRDVAGRIVTVTSTVPALRDENAHAVIYKEPYGVVLAFAPWNAPYALGIRAIIFALATGNTVVLKGSELSPRCMWSIVSVFHEAGLPNGALNFLTCARSDAAATTKALIEHRAVRKVNFTGSTSVGKIIATLCGQNVKPCVLELGGKAGAIVLEDADIENAALECAIGAFLHSGQICMTTEKIIVHESIAPAFSKAFAAVVNRIFPSSKPAPVLIDSAAIAKNHRLICNAVQKGATILSGDIDAKEESATRMRPIVVTGVNSNMDIFYEESFGPSVSLITVGSEEEAIKVANDTRYGLSAAVFTRSLERGLHVAKSIESGAVHINQMTVHDDPSLPHGGVKESGYGRFNGNTGLEEWVQTKSVTWTSKL</sequence>
<dbReference type="InterPro" id="IPR015590">
    <property type="entry name" value="Aldehyde_DH_dom"/>
</dbReference>
<dbReference type="Gene3D" id="3.40.309.10">
    <property type="entry name" value="Aldehyde Dehydrogenase, Chain A, domain 2"/>
    <property type="match status" value="1"/>
</dbReference>
<feature type="domain" description="Aldehyde dehydrogenase" evidence="4">
    <location>
        <begin position="17"/>
        <end position="471"/>
    </location>
</feature>